<protein>
    <submittedName>
        <fullName evidence="2">Uncharacterized protein</fullName>
    </submittedName>
</protein>
<reference evidence="2" key="1">
    <citation type="submission" date="2020-02" db="EMBL/GenBank/DDBJ databases">
        <authorList>
            <person name="Meier V. D."/>
        </authorList>
    </citation>
    <scope>NUCLEOTIDE SEQUENCE</scope>
    <source>
        <strain evidence="2">AVDCRST_MAG38</strain>
    </source>
</reference>
<sequence>GTDTVPRRARRRMARVRGDTAPARPPPGAPTRPAR</sequence>
<feature type="region of interest" description="Disordered" evidence="1">
    <location>
        <begin position="1"/>
        <end position="35"/>
    </location>
</feature>
<dbReference type="EMBL" id="CADCVJ010000142">
    <property type="protein sequence ID" value="CAA9476305.1"/>
    <property type="molecule type" value="Genomic_DNA"/>
</dbReference>
<accession>A0A6J4RVI3</accession>
<proteinExistence type="predicted"/>
<name>A0A6J4RVI3_9ACTN</name>
<gene>
    <name evidence="2" type="ORF">AVDCRST_MAG38-1693</name>
</gene>
<feature type="non-terminal residue" evidence="2">
    <location>
        <position position="1"/>
    </location>
</feature>
<organism evidence="2">
    <name type="scientific">uncultured Solirubrobacteraceae bacterium</name>
    <dbReference type="NCBI Taxonomy" id="1162706"/>
    <lineage>
        <taxon>Bacteria</taxon>
        <taxon>Bacillati</taxon>
        <taxon>Actinomycetota</taxon>
        <taxon>Thermoleophilia</taxon>
        <taxon>Solirubrobacterales</taxon>
        <taxon>Solirubrobacteraceae</taxon>
        <taxon>environmental samples</taxon>
    </lineage>
</organism>
<evidence type="ECO:0000313" key="2">
    <source>
        <dbReference type="EMBL" id="CAA9476305.1"/>
    </source>
</evidence>
<feature type="non-terminal residue" evidence="2">
    <location>
        <position position="35"/>
    </location>
</feature>
<dbReference type="AlphaFoldDB" id="A0A6J4RVI3"/>
<feature type="compositionally biased region" description="Pro residues" evidence="1">
    <location>
        <begin position="23"/>
        <end position="35"/>
    </location>
</feature>
<evidence type="ECO:0000256" key="1">
    <source>
        <dbReference type="SAM" id="MobiDB-lite"/>
    </source>
</evidence>